<evidence type="ECO:0000313" key="2">
    <source>
        <dbReference type="Proteomes" id="UP000034774"/>
    </source>
</evidence>
<dbReference type="EMBL" id="LBVU01000004">
    <property type="protein sequence ID" value="KKQ91687.1"/>
    <property type="molecule type" value="Genomic_DNA"/>
</dbReference>
<protein>
    <recommendedName>
        <fullName evidence="3">DNA polymerase III delta N-terminal domain-containing protein</fullName>
    </recommendedName>
</protein>
<accession>A0A0G0LKY1</accession>
<dbReference type="Proteomes" id="UP000034774">
    <property type="component" value="Unassembled WGS sequence"/>
</dbReference>
<dbReference type="SUPFAM" id="SSF48019">
    <property type="entry name" value="post-AAA+ oligomerization domain-like"/>
    <property type="match status" value="1"/>
</dbReference>
<comment type="caution">
    <text evidence="1">The sequence shown here is derived from an EMBL/GenBank/DDBJ whole genome shotgun (WGS) entry which is preliminary data.</text>
</comment>
<organism evidence="1 2">
    <name type="scientific">Candidatus Woesebacteria bacterium GW2011_GWB1_39_10</name>
    <dbReference type="NCBI Taxonomy" id="1618572"/>
    <lineage>
        <taxon>Bacteria</taxon>
        <taxon>Candidatus Woeseibacteriota</taxon>
    </lineage>
</organism>
<name>A0A0G0LKY1_9BACT</name>
<gene>
    <name evidence="1" type="ORF">UT17_C0004G0035</name>
</gene>
<dbReference type="GO" id="GO:0006260">
    <property type="term" value="P:DNA replication"/>
    <property type="evidence" value="ECO:0007669"/>
    <property type="project" value="InterPro"/>
</dbReference>
<dbReference type="InterPro" id="IPR008921">
    <property type="entry name" value="DNA_pol3_clamp-load_cplx_C"/>
</dbReference>
<dbReference type="STRING" id="1618572.UT17_C0004G0035"/>
<evidence type="ECO:0008006" key="3">
    <source>
        <dbReference type="Google" id="ProtNLM"/>
    </source>
</evidence>
<dbReference type="GO" id="GO:0003677">
    <property type="term" value="F:DNA binding"/>
    <property type="evidence" value="ECO:0007669"/>
    <property type="project" value="InterPro"/>
</dbReference>
<dbReference type="AlphaFoldDB" id="A0A0G0LKY1"/>
<dbReference type="Gene3D" id="1.20.272.10">
    <property type="match status" value="1"/>
</dbReference>
<evidence type="ECO:0000313" key="1">
    <source>
        <dbReference type="EMBL" id="KKQ91687.1"/>
    </source>
</evidence>
<proteinExistence type="predicted"/>
<reference evidence="1 2" key="1">
    <citation type="journal article" date="2015" name="Nature">
        <title>rRNA introns, odd ribosomes, and small enigmatic genomes across a large radiation of phyla.</title>
        <authorList>
            <person name="Brown C.T."/>
            <person name="Hug L.A."/>
            <person name="Thomas B.C."/>
            <person name="Sharon I."/>
            <person name="Castelle C.J."/>
            <person name="Singh A."/>
            <person name="Wilkins M.J."/>
            <person name="Williams K.H."/>
            <person name="Banfield J.F."/>
        </authorList>
    </citation>
    <scope>NUCLEOTIDE SEQUENCE [LARGE SCALE GENOMIC DNA]</scope>
</reference>
<sequence length="224" mass="26417">MKTIILHGDDERKSYARLQKFVETARGRSWEVDYLDNPSIKLQETLSSTSLFSNERFFVLRDIKRLGKKEIEWLNKKYTDLPGNLIVYHEGYIPKTLLSSLPKDVKIEEFKLPVIIWTFLEHIYPGNSKQAILEFHKIIERDAPEFIFTLIAKLFRDLYWAKVDSNSMPYPTWRSAKLKVQSSKYSEEQLKGLIERMSEIDIEVKTRKSDLVTALDLLMIKRLK</sequence>